<reference evidence="2" key="1">
    <citation type="submission" date="2019-11" db="EMBL/GenBank/DDBJ databases">
        <title>Microbial mats filling the niche in hypersaline microbial mats.</title>
        <authorList>
            <person name="Wong H.L."/>
            <person name="Macleod F.I."/>
            <person name="White R.A. III"/>
            <person name="Burns B.P."/>
        </authorList>
    </citation>
    <scope>NUCLEOTIDE SEQUENCE</scope>
    <source>
        <strain evidence="2">Rbin_158</strain>
    </source>
</reference>
<organism evidence="2 3">
    <name type="scientific">candidate division KSB3 bacterium</name>
    <dbReference type="NCBI Taxonomy" id="2044937"/>
    <lineage>
        <taxon>Bacteria</taxon>
        <taxon>candidate division KSB3</taxon>
    </lineage>
</organism>
<comment type="caution">
    <text evidence="2">The sequence shown here is derived from an EMBL/GenBank/DDBJ whole genome shotgun (WGS) entry which is preliminary data.</text>
</comment>
<protein>
    <submittedName>
        <fullName evidence="2">Uncharacterized protein</fullName>
    </submittedName>
</protein>
<gene>
    <name evidence="2" type="ORF">GF339_17915</name>
</gene>
<dbReference type="Proteomes" id="UP000649604">
    <property type="component" value="Unassembled WGS sequence"/>
</dbReference>
<evidence type="ECO:0000256" key="1">
    <source>
        <dbReference type="SAM" id="Coils"/>
    </source>
</evidence>
<feature type="coiled-coil region" evidence="1">
    <location>
        <begin position="18"/>
        <end position="45"/>
    </location>
</feature>
<dbReference type="EMBL" id="WJJP01000586">
    <property type="protein sequence ID" value="MBD3326465.1"/>
    <property type="molecule type" value="Genomic_DNA"/>
</dbReference>
<dbReference type="AlphaFoldDB" id="A0A9D5JYP6"/>
<evidence type="ECO:0000313" key="3">
    <source>
        <dbReference type="Proteomes" id="UP000649604"/>
    </source>
</evidence>
<evidence type="ECO:0000313" key="2">
    <source>
        <dbReference type="EMBL" id="MBD3326465.1"/>
    </source>
</evidence>
<proteinExistence type="predicted"/>
<accession>A0A9D5JYP6</accession>
<keyword evidence="1" id="KW-0175">Coiled coil</keyword>
<feature type="non-terminal residue" evidence="2">
    <location>
        <position position="59"/>
    </location>
</feature>
<name>A0A9D5JYP6_9BACT</name>
<sequence length="59" mass="7056">MKQPDSAKKNTDPQDPEILRLELEREKLAIEREKLKNEQQREKWKLWTKVATVLLTVVI</sequence>